<protein>
    <submittedName>
        <fullName evidence="6">Glycosyl transferase</fullName>
    </submittedName>
</protein>
<dbReference type="AlphaFoldDB" id="A0A089X4P4"/>
<dbReference type="Pfam" id="PF13439">
    <property type="entry name" value="Glyco_transf_4"/>
    <property type="match status" value="1"/>
</dbReference>
<dbReference type="KEGG" id="sgu:SGLAU_10640"/>
<dbReference type="HOGENOM" id="CLU_009583_27_4_11"/>
<dbReference type="SUPFAM" id="SSF53756">
    <property type="entry name" value="UDP-Glycosyltransferase/glycogen phosphorylase"/>
    <property type="match status" value="1"/>
</dbReference>
<feature type="compositionally biased region" description="Low complexity" evidence="3">
    <location>
        <begin position="462"/>
        <end position="473"/>
    </location>
</feature>
<dbReference type="PANTHER" id="PTHR46401:SF2">
    <property type="entry name" value="GLYCOSYLTRANSFERASE WBBK-RELATED"/>
    <property type="match status" value="1"/>
</dbReference>
<evidence type="ECO:0000256" key="3">
    <source>
        <dbReference type="SAM" id="MobiDB-lite"/>
    </source>
</evidence>
<evidence type="ECO:0000256" key="2">
    <source>
        <dbReference type="ARBA" id="ARBA00022679"/>
    </source>
</evidence>
<dbReference type="GO" id="GO:0016757">
    <property type="term" value="F:glycosyltransferase activity"/>
    <property type="evidence" value="ECO:0007669"/>
    <property type="project" value="UniProtKB-KW"/>
</dbReference>
<gene>
    <name evidence="6" type="ORF">SGLAU_10640</name>
</gene>
<evidence type="ECO:0000313" key="7">
    <source>
        <dbReference type="Proteomes" id="UP000029482"/>
    </source>
</evidence>
<dbReference type="EMBL" id="CP009438">
    <property type="protein sequence ID" value="AIR98133.1"/>
    <property type="molecule type" value="Genomic_DNA"/>
</dbReference>
<keyword evidence="2 6" id="KW-0808">Transferase</keyword>
<dbReference type="InterPro" id="IPR028098">
    <property type="entry name" value="Glyco_trans_4-like_N"/>
</dbReference>
<dbReference type="Proteomes" id="UP000029482">
    <property type="component" value="Chromosome"/>
</dbReference>
<dbReference type="CDD" id="cd03801">
    <property type="entry name" value="GT4_PimA-like"/>
    <property type="match status" value="1"/>
</dbReference>
<feature type="region of interest" description="Disordered" evidence="3">
    <location>
        <begin position="431"/>
        <end position="481"/>
    </location>
</feature>
<keyword evidence="7" id="KW-1185">Reference proteome</keyword>
<proteinExistence type="predicted"/>
<keyword evidence="1" id="KW-0328">Glycosyltransferase</keyword>
<dbReference type="InterPro" id="IPR001296">
    <property type="entry name" value="Glyco_trans_1"/>
</dbReference>
<accession>A0A089X4P4</accession>
<name>A0A089X4P4_STRGA</name>
<dbReference type="OrthoDB" id="8555507at2"/>
<evidence type="ECO:0000313" key="6">
    <source>
        <dbReference type="EMBL" id="AIR98133.1"/>
    </source>
</evidence>
<dbReference type="STRING" id="1907.SGLAU_10640"/>
<dbReference type="RefSeq" id="WP_043500448.1">
    <property type="nucleotide sequence ID" value="NZ_CP009438.1"/>
</dbReference>
<dbReference type="GO" id="GO:0009103">
    <property type="term" value="P:lipopolysaccharide biosynthetic process"/>
    <property type="evidence" value="ECO:0007669"/>
    <property type="project" value="TreeGrafter"/>
</dbReference>
<dbReference type="eggNOG" id="COG0438">
    <property type="taxonomic scope" value="Bacteria"/>
</dbReference>
<feature type="domain" description="Glycosyl transferase family 1" evidence="4">
    <location>
        <begin position="252"/>
        <end position="408"/>
    </location>
</feature>
<organism evidence="6 7">
    <name type="scientific">Streptomyces glaucescens</name>
    <dbReference type="NCBI Taxonomy" id="1907"/>
    <lineage>
        <taxon>Bacteria</taxon>
        <taxon>Bacillati</taxon>
        <taxon>Actinomycetota</taxon>
        <taxon>Actinomycetes</taxon>
        <taxon>Kitasatosporales</taxon>
        <taxon>Streptomycetaceae</taxon>
        <taxon>Streptomyces</taxon>
    </lineage>
</organism>
<sequence>MSAEAREAGASQDLAADGLRPLRIALLTYKGNPFCGGQGVYVRHLSRELARLGHHVEVIGAQPYPVLDEGYDNLRLTELPSLDLYRQPDPFRTPGRGEYRDWVDALEVATMWTGGFPEPLTFSLRARRHLRARRGEFDVVHDNQTLGYGLLGDVGAPLVTTIHHPITVDRQLELDAAEGWQRRYSVRRWYAFTRMQKRVARRLPSVLTVSGTSRQEIVEHLGVRQDRIHVVHIGADTELFSPDPSVPRVPGRIVTTSSADVPLKGLVFLVEALAKVRTEHPGAHLVVVGKRPAEGPVAQAIERYGLEGAVEFVKGISDAELVDLVRSAEVACVPSLYEGFSLPAAEAMATATPLVATTGGAIPEVAGADGETCLAVPPGDAGALAAALVRLLGDPALRARLGAAGRERVLARFTWARAAEGTVAHYREAVSRAAGRGTGRSATAVDRSAAPLADRSAAQDEGSASAAVVTAGSNPESRATC</sequence>
<dbReference type="Gene3D" id="3.40.50.2000">
    <property type="entry name" value="Glycogen Phosphorylase B"/>
    <property type="match status" value="2"/>
</dbReference>
<feature type="domain" description="Glycosyltransferase subfamily 4-like N-terminal" evidence="5">
    <location>
        <begin position="36"/>
        <end position="238"/>
    </location>
</feature>
<feature type="compositionally biased region" description="Low complexity" evidence="3">
    <location>
        <begin position="431"/>
        <end position="445"/>
    </location>
</feature>
<dbReference type="PANTHER" id="PTHR46401">
    <property type="entry name" value="GLYCOSYLTRANSFERASE WBBK-RELATED"/>
    <property type="match status" value="1"/>
</dbReference>
<evidence type="ECO:0000259" key="5">
    <source>
        <dbReference type="Pfam" id="PF13439"/>
    </source>
</evidence>
<evidence type="ECO:0000259" key="4">
    <source>
        <dbReference type="Pfam" id="PF00534"/>
    </source>
</evidence>
<reference evidence="7" key="1">
    <citation type="journal article" date="2015" name="J. Biotechnol.">
        <title>Complete genome sequence of the actinobacterium Streptomyces glaucescens GLA.O (DSM 40922) consisting of a linear chromosome and one linear plasmid.</title>
        <authorList>
            <person name="Ortseifen V."/>
            <person name="Winkler A."/>
            <person name="Albersmeier A."/>
            <person name="Wendler S."/>
            <person name="Puhler A."/>
            <person name="Kalinowski J."/>
            <person name="Ruckert C."/>
        </authorList>
    </citation>
    <scope>NUCLEOTIDE SEQUENCE [LARGE SCALE GENOMIC DNA]</scope>
    <source>
        <strain evidence="7">DSM 40922 / GLA O</strain>
    </source>
</reference>
<evidence type="ECO:0000256" key="1">
    <source>
        <dbReference type="ARBA" id="ARBA00022676"/>
    </source>
</evidence>
<dbReference type="Pfam" id="PF00534">
    <property type="entry name" value="Glycos_transf_1"/>
    <property type="match status" value="1"/>
</dbReference>